<accession>A0A4S2L1I7</accession>
<dbReference type="AlphaFoldDB" id="A0A4S2L1I7"/>
<evidence type="ECO:0000313" key="3">
    <source>
        <dbReference type="Proteomes" id="UP000310200"/>
    </source>
</evidence>
<dbReference type="EMBL" id="QBLH01000785">
    <property type="protein sequence ID" value="TGZ54288.1"/>
    <property type="molecule type" value="Genomic_DNA"/>
</dbReference>
<organism evidence="2 3">
    <name type="scientific">Temnothorax longispinosus</name>
    <dbReference type="NCBI Taxonomy" id="300112"/>
    <lineage>
        <taxon>Eukaryota</taxon>
        <taxon>Metazoa</taxon>
        <taxon>Ecdysozoa</taxon>
        <taxon>Arthropoda</taxon>
        <taxon>Hexapoda</taxon>
        <taxon>Insecta</taxon>
        <taxon>Pterygota</taxon>
        <taxon>Neoptera</taxon>
        <taxon>Endopterygota</taxon>
        <taxon>Hymenoptera</taxon>
        <taxon>Apocrita</taxon>
        <taxon>Aculeata</taxon>
        <taxon>Formicoidea</taxon>
        <taxon>Formicidae</taxon>
        <taxon>Myrmicinae</taxon>
        <taxon>Temnothorax</taxon>
    </lineage>
</organism>
<feature type="domain" description="FP protein C-terminal" evidence="1">
    <location>
        <begin position="106"/>
        <end position="144"/>
    </location>
</feature>
<dbReference type="InterPro" id="IPR057251">
    <property type="entry name" value="FP_C"/>
</dbReference>
<proteinExistence type="predicted"/>
<dbReference type="Proteomes" id="UP000310200">
    <property type="component" value="Unassembled WGS sequence"/>
</dbReference>
<keyword evidence="3" id="KW-1185">Reference proteome</keyword>
<evidence type="ECO:0000259" key="1">
    <source>
        <dbReference type="Pfam" id="PF25298"/>
    </source>
</evidence>
<evidence type="ECO:0000313" key="2">
    <source>
        <dbReference type="EMBL" id="TGZ54288.1"/>
    </source>
</evidence>
<protein>
    <recommendedName>
        <fullName evidence="1">FP protein C-terminal domain-containing protein</fullName>
    </recommendedName>
</protein>
<name>A0A4S2L1I7_9HYME</name>
<reference evidence="2 3" key="1">
    <citation type="journal article" date="2019" name="Philos. Trans. R. Soc. Lond., B, Biol. Sci.">
        <title>Ant behaviour and brain gene expression of defending hosts depend on the ecological success of the intruding social parasite.</title>
        <authorList>
            <person name="Kaur R."/>
            <person name="Stoldt M."/>
            <person name="Jongepier E."/>
            <person name="Feldmeyer B."/>
            <person name="Menzel F."/>
            <person name="Bornberg-Bauer E."/>
            <person name="Foitzik S."/>
        </authorList>
    </citation>
    <scope>NUCLEOTIDE SEQUENCE [LARGE SCALE GENOMIC DNA]</scope>
    <source>
        <tissue evidence="2">Whole body</tissue>
    </source>
</reference>
<sequence length="183" mass="20509">MVNEHRDNELIIFGIPIFKPEDPVSTVLRVATSLDVPLTSSEVISALFRIGRRIFSSGPVVAKLITIARRNELLAKFRRRSGSGFAASNVDCSLPSTRVYLYERSTASERRLFAEARQLAKRHNIKHVWMRRGVTYFRVSDGSPLRRYLSQDSMLAEINTIVNPIQLPHASSQAGPSVCSEPV</sequence>
<dbReference type="Pfam" id="PF25298">
    <property type="entry name" value="Baculo_FP_2nd"/>
    <property type="match status" value="1"/>
</dbReference>
<comment type="caution">
    <text evidence="2">The sequence shown here is derived from an EMBL/GenBank/DDBJ whole genome shotgun (WGS) entry which is preliminary data.</text>
</comment>
<dbReference type="STRING" id="300112.A0A4S2L1I7"/>
<gene>
    <name evidence="2" type="ORF">DBV15_12420</name>
</gene>